<organism evidence="3 4">
    <name type="scientific">Actinomadura alba</name>
    <dbReference type="NCBI Taxonomy" id="406431"/>
    <lineage>
        <taxon>Bacteria</taxon>
        <taxon>Bacillati</taxon>
        <taxon>Actinomycetota</taxon>
        <taxon>Actinomycetes</taxon>
        <taxon>Streptosporangiales</taxon>
        <taxon>Thermomonosporaceae</taxon>
        <taxon>Actinomadura</taxon>
    </lineage>
</organism>
<evidence type="ECO:0000313" key="3">
    <source>
        <dbReference type="EMBL" id="MBC6469156.1"/>
    </source>
</evidence>
<feature type="region of interest" description="Disordered" evidence="1">
    <location>
        <begin position="1"/>
        <end position="23"/>
    </location>
</feature>
<dbReference type="EMBL" id="JABVEC010000024">
    <property type="protein sequence ID" value="MBC6469156.1"/>
    <property type="molecule type" value="Genomic_DNA"/>
</dbReference>
<protein>
    <submittedName>
        <fullName evidence="3">DUF397 domain-containing protein</fullName>
    </submittedName>
</protein>
<name>A0ABR7LWC7_9ACTN</name>
<keyword evidence="4" id="KW-1185">Reference proteome</keyword>
<proteinExistence type="predicted"/>
<dbReference type="Pfam" id="PF04149">
    <property type="entry name" value="DUF397"/>
    <property type="match status" value="1"/>
</dbReference>
<evidence type="ECO:0000313" key="4">
    <source>
        <dbReference type="Proteomes" id="UP000805614"/>
    </source>
</evidence>
<gene>
    <name evidence="3" type="ORF">HKK74_27205</name>
</gene>
<comment type="caution">
    <text evidence="3">The sequence shown here is derived from an EMBL/GenBank/DDBJ whole genome shotgun (WGS) entry which is preliminary data.</text>
</comment>
<dbReference type="RefSeq" id="WP_187246201.1">
    <property type="nucleotide sequence ID" value="NZ_BAAAOK010000015.1"/>
</dbReference>
<accession>A0ABR7LWC7</accession>
<sequence length="67" mass="7300">MTEPDLSHAVWRKSSHSGSGEGECVEVARADRLVAVRDSKNPNGPMLTVTPTEWHTLLTSIKHGDFG</sequence>
<dbReference type="Proteomes" id="UP000805614">
    <property type="component" value="Unassembled WGS sequence"/>
</dbReference>
<feature type="domain" description="DUF397" evidence="2">
    <location>
        <begin position="9"/>
        <end position="62"/>
    </location>
</feature>
<evidence type="ECO:0000256" key="1">
    <source>
        <dbReference type="SAM" id="MobiDB-lite"/>
    </source>
</evidence>
<evidence type="ECO:0000259" key="2">
    <source>
        <dbReference type="Pfam" id="PF04149"/>
    </source>
</evidence>
<reference evidence="3 4" key="1">
    <citation type="submission" date="2020-06" db="EMBL/GenBank/DDBJ databases">
        <title>Actinomadura xiongansis sp. nov., isolated from soil of Baiyangdian.</title>
        <authorList>
            <person name="Zhang X."/>
        </authorList>
    </citation>
    <scope>NUCLEOTIDE SEQUENCE [LARGE SCALE GENOMIC DNA]</scope>
    <source>
        <strain evidence="3 4">HBUM206468</strain>
    </source>
</reference>
<dbReference type="InterPro" id="IPR007278">
    <property type="entry name" value="DUF397"/>
</dbReference>